<feature type="region of interest" description="Disordered" evidence="5">
    <location>
        <begin position="603"/>
        <end position="625"/>
    </location>
</feature>
<dbReference type="InterPro" id="IPR007201">
    <property type="entry name" value="Mei2-like_Rrm_C"/>
</dbReference>
<dbReference type="CDD" id="cd12524">
    <property type="entry name" value="RRM1_MEI2_like"/>
    <property type="match status" value="1"/>
</dbReference>
<feature type="domain" description="RRM" evidence="6">
    <location>
        <begin position="361"/>
        <end position="434"/>
    </location>
</feature>
<dbReference type="SUPFAM" id="SSF54928">
    <property type="entry name" value="RNA-binding domain, RBD"/>
    <property type="match status" value="2"/>
</dbReference>
<proteinExistence type="predicted"/>
<feature type="compositionally biased region" description="Polar residues" evidence="5">
    <location>
        <begin position="903"/>
        <end position="914"/>
    </location>
</feature>
<evidence type="ECO:0000313" key="7">
    <source>
        <dbReference type="EMBL" id="KAG6499695.1"/>
    </source>
</evidence>
<dbReference type="CDD" id="cd12529">
    <property type="entry name" value="RRM2_MEI2_like"/>
    <property type="match status" value="1"/>
</dbReference>
<feature type="region of interest" description="Disordered" evidence="5">
    <location>
        <begin position="892"/>
        <end position="931"/>
    </location>
</feature>
<evidence type="ECO:0000256" key="5">
    <source>
        <dbReference type="SAM" id="MobiDB-lite"/>
    </source>
</evidence>
<dbReference type="Gene3D" id="3.30.70.330">
    <property type="match status" value="2"/>
</dbReference>
<evidence type="ECO:0000259" key="6">
    <source>
        <dbReference type="PROSITE" id="PS50102"/>
    </source>
</evidence>
<evidence type="ECO:0000313" key="8">
    <source>
        <dbReference type="Proteomes" id="UP000734854"/>
    </source>
</evidence>
<sequence>MEKSLKKKNPPLSLIRSLSFICFSNHRTFTCCATRAEARRGRCSSPAPLINDASRKSAARLVWWSSRRSLSDSEFPPWGNTMEENWENLDPIHSSYFTSVETLKKAKNVWEIPSSYRGLYGSSDVSLFSSSLPVIRHDKLNVSDALGHDQVIVDASNELKIPSKDVEEGKVAVDDLDVQGSGVFLPNDEETLLSGFMDDLDLSGLPSQIDELEDYDLFGSLGGLELDSDPMENTKVGAAKASISDGFLGNGINQYSIPNGVGTISGEHPYGEHPSRTLFVRNINSNVEDSELRALFEQFGDIRNLYTACKHRGFVMISYYDIRAARTAMRALQNKPLRRRKLDIHFSIPKDNPSDKDMNQGTLVIFNLDSSVSNDELRQIFGAYGEVKEIRETPHKRHHKFIEFYDVRAAENALRSLNKCDIAGKRIKLEPSRPGGARRNMIQQLTNELEQDESRVFRHHGGSPIGNSPPGPWTQFGSPNDKNSLFLSRSPNGGPISPIGSNHLPGLSSAFPSMMSNSVKIAPIGKDQNRGSHADQVISSSSALHGSGYHLSHSFPDHSQGVVIPSPGNSASLSSIPNASDVGTLSGPQFLWGNSTAYTENMQSSWQPRGSGGSMMSNGQGQGHGQNFLYSNSHGSFLGSSLGQHLHHVGSAPSVVPFERQYGYVSESPETSFMGQFGYRNNLIKHNGGTSLMGMNPQAMMNQGIISGNIVEPNVRMMPAQRFGPMVFSNASFSGLNSMGIDGLVDRSRSRRVDNQGSLADNKKLYQLDLEKIIMGEDTRTTIMIKNIPNKYTSKMLLAAIDETHKGTYDFLYLPIDFKNKCNVGYAFINMVSPAPIVSFYEAFNGKRWEKFNSEKVASLAYARIQGRPALVAHFQNSSLMNEDKRCRPILFDSEGAEAGDQDSGSLPPGSSSNEKLERSALPISIPGSES</sequence>
<dbReference type="GO" id="GO:0045927">
    <property type="term" value="P:positive regulation of growth"/>
    <property type="evidence" value="ECO:0007669"/>
    <property type="project" value="UniProtKB-ARBA"/>
</dbReference>
<dbReference type="InterPro" id="IPR012677">
    <property type="entry name" value="Nucleotide-bd_a/b_plait_sf"/>
</dbReference>
<accession>A0A8J5G3B9</accession>
<dbReference type="InterPro" id="IPR035979">
    <property type="entry name" value="RBD_domain_sf"/>
</dbReference>
<dbReference type="GO" id="GO:0003723">
    <property type="term" value="F:RNA binding"/>
    <property type="evidence" value="ECO:0007669"/>
    <property type="project" value="UniProtKB-UniRule"/>
</dbReference>
<dbReference type="GO" id="GO:0045836">
    <property type="term" value="P:positive regulation of meiotic nuclear division"/>
    <property type="evidence" value="ECO:0007669"/>
    <property type="project" value="UniProtKB-ARBA"/>
</dbReference>
<comment type="caution">
    <text evidence="7">The sequence shown here is derived from an EMBL/GenBank/DDBJ whole genome shotgun (WGS) entry which is preliminary data.</text>
</comment>
<dbReference type="SMART" id="SM00360">
    <property type="entry name" value="RRM"/>
    <property type="match status" value="3"/>
</dbReference>
<evidence type="ECO:0000256" key="2">
    <source>
        <dbReference type="ARBA" id="ARBA00022884"/>
    </source>
</evidence>
<name>A0A8J5G3B9_ZINOF</name>
<evidence type="ECO:0000256" key="4">
    <source>
        <dbReference type="PROSITE-ProRule" id="PRU00176"/>
    </source>
</evidence>
<dbReference type="PROSITE" id="PS50102">
    <property type="entry name" value="RRM"/>
    <property type="match status" value="2"/>
</dbReference>
<dbReference type="Pfam" id="PF04059">
    <property type="entry name" value="RRM_2"/>
    <property type="match status" value="1"/>
</dbReference>
<evidence type="ECO:0000256" key="1">
    <source>
        <dbReference type="ARBA" id="ARBA00022737"/>
    </source>
</evidence>
<organism evidence="7 8">
    <name type="scientific">Zingiber officinale</name>
    <name type="common">Ginger</name>
    <name type="synonym">Amomum zingiber</name>
    <dbReference type="NCBI Taxonomy" id="94328"/>
    <lineage>
        <taxon>Eukaryota</taxon>
        <taxon>Viridiplantae</taxon>
        <taxon>Streptophyta</taxon>
        <taxon>Embryophyta</taxon>
        <taxon>Tracheophyta</taxon>
        <taxon>Spermatophyta</taxon>
        <taxon>Magnoliopsida</taxon>
        <taxon>Liliopsida</taxon>
        <taxon>Zingiberales</taxon>
        <taxon>Zingiberaceae</taxon>
        <taxon>Zingiber</taxon>
    </lineage>
</organism>
<dbReference type="PANTHER" id="PTHR23189">
    <property type="entry name" value="RNA RECOGNITION MOTIF-CONTAINING"/>
    <property type="match status" value="1"/>
</dbReference>
<dbReference type="FunFam" id="3.30.70.330:FF:000101">
    <property type="entry name" value="Protein MEI2-like 1"/>
    <property type="match status" value="1"/>
</dbReference>
<dbReference type="AlphaFoldDB" id="A0A8J5G3B9"/>
<dbReference type="Proteomes" id="UP000734854">
    <property type="component" value="Unassembled WGS sequence"/>
</dbReference>
<evidence type="ECO:0000256" key="3">
    <source>
        <dbReference type="ARBA" id="ARBA00055084"/>
    </source>
</evidence>
<reference evidence="7 8" key="1">
    <citation type="submission" date="2020-08" db="EMBL/GenBank/DDBJ databases">
        <title>Plant Genome Project.</title>
        <authorList>
            <person name="Zhang R.-G."/>
        </authorList>
    </citation>
    <scope>NUCLEOTIDE SEQUENCE [LARGE SCALE GENOMIC DNA]</scope>
    <source>
        <tissue evidence="7">Rhizome</tissue>
    </source>
</reference>
<dbReference type="EMBL" id="JACMSC010000011">
    <property type="protein sequence ID" value="KAG6499695.1"/>
    <property type="molecule type" value="Genomic_DNA"/>
</dbReference>
<gene>
    <name evidence="7" type="ORF">ZIOFF_039486</name>
</gene>
<dbReference type="FunFam" id="3.30.70.330:FF:000063">
    <property type="entry name" value="MEI2-like protein 5 isoform 2"/>
    <property type="match status" value="1"/>
</dbReference>
<dbReference type="CDD" id="cd12531">
    <property type="entry name" value="RRM3_MEI2_like"/>
    <property type="match status" value="1"/>
</dbReference>
<dbReference type="InterPro" id="IPR000504">
    <property type="entry name" value="RRM_dom"/>
</dbReference>
<comment type="function">
    <text evidence="3">Probable RNA-binding protein that may play a role in growth regulation.</text>
</comment>
<protein>
    <recommendedName>
        <fullName evidence="6">RRM domain-containing protein</fullName>
    </recommendedName>
</protein>
<dbReference type="InterPro" id="IPR034454">
    <property type="entry name" value="MEI2-like_RRM3"/>
</dbReference>
<feature type="domain" description="RRM" evidence="6">
    <location>
        <begin position="276"/>
        <end position="349"/>
    </location>
</feature>
<keyword evidence="1" id="KW-0677">Repeat</keyword>
<keyword evidence="2 4" id="KW-0694">RNA-binding</keyword>
<dbReference type="InterPro" id="IPR034453">
    <property type="entry name" value="MEI2-like_RRM1"/>
</dbReference>
<dbReference type="Pfam" id="PF00076">
    <property type="entry name" value="RRM_1"/>
    <property type="match status" value="2"/>
</dbReference>
<keyword evidence="8" id="KW-1185">Reference proteome</keyword>